<dbReference type="OrthoDB" id="9765151at2"/>
<name>A0A0U1NRB8_9BACI</name>
<evidence type="ECO:0000313" key="5">
    <source>
        <dbReference type="EMBL" id="CRK80589.1"/>
    </source>
</evidence>
<dbReference type="InterPro" id="IPR055398">
    <property type="entry name" value="Rossmann-like_BshC"/>
</dbReference>
<dbReference type="NCBIfam" id="TIGR03998">
    <property type="entry name" value="thiol_BshC"/>
    <property type="match status" value="1"/>
</dbReference>
<dbReference type="STRING" id="1499688.BN000_00476"/>
<dbReference type="InterPro" id="IPR055399">
    <property type="entry name" value="CC_BshC"/>
</dbReference>
<gene>
    <name evidence="5" type="primary">yllA</name>
    <name evidence="2" type="synonym">bshC</name>
    <name evidence="5" type="ORF">BN000_00476</name>
</gene>
<dbReference type="Pfam" id="PF10079">
    <property type="entry name" value="Rossmann-like_BshC"/>
    <property type="match status" value="1"/>
</dbReference>
<dbReference type="EC" id="6.-.-.-" evidence="2"/>
<keyword evidence="1 2" id="KW-0436">Ligase</keyword>
<evidence type="ECO:0000256" key="1">
    <source>
        <dbReference type="ARBA" id="ARBA00022598"/>
    </source>
</evidence>
<sequence length="543" mass="63094">MEILNLSLPATNRFASDYLAQSDDIQSFFHYRFNDASEDQKRLAELNNRVIPRKEVAAYINTFMKRFPSSNAVERSIAKLKQNNSVVVIGGQQAGILTGPLYSIHKVISIIKLAEQKERELGVPVVPVFWIAGEDHDFQEVNHVFVPVEERADKWIYPEKMLQKKMVSDVKINKDLCLQWVHNIIKNFGETEHTKNLLEFAEEQLKSSTSFVDFFANIIMSLFKEYGLLLVDSGDASFRQLQTEFLTTQILHHRSITFSLLEQQKEIRKKSFPIAIEANERAANLFYYDQRAGERLLLEIDETERFVGKNGAIAFTRDELVEMAREHPEKLSNNVVTRPIMQEWLFPTLAFIAGPGEIAYWAELKLVFEHFQMKMPPIVPRLNITFLDQSVETDLCELHLNLQTVLSEGTNLEIEKFLETIKDREVDEMFSSTKEQLLAQYQLIEAKTTQLAKGLLPLLKKNEAYVLKEIDFMQNKLEEAVKKKHDVILKKYARVNLALRPDGFPQERIWNIFYYLNLFGLGFIKDLMDHYYEFDGQHKVIKL</sequence>
<dbReference type="InterPro" id="IPR002993">
    <property type="entry name" value="ODC_AZ"/>
</dbReference>
<dbReference type="GO" id="GO:0016874">
    <property type="term" value="F:ligase activity"/>
    <property type="evidence" value="ECO:0007669"/>
    <property type="project" value="UniProtKB-UniRule"/>
</dbReference>
<dbReference type="HAMAP" id="MF_01867">
    <property type="entry name" value="BshC"/>
    <property type="match status" value="1"/>
</dbReference>
<evidence type="ECO:0000313" key="6">
    <source>
        <dbReference type="Proteomes" id="UP000199087"/>
    </source>
</evidence>
<evidence type="ECO:0000259" key="3">
    <source>
        <dbReference type="Pfam" id="PF10079"/>
    </source>
</evidence>
<organism evidence="5 6">
    <name type="scientific">Neobacillus massiliamazoniensis</name>
    <dbReference type="NCBI Taxonomy" id="1499688"/>
    <lineage>
        <taxon>Bacteria</taxon>
        <taxon>Bacillati</taxon>
        <taxon>Bacillota</taxon>
        <taxon>Bacilli</taxon>
        <taxon>Bacillales</taxon>
        <taxon>Bacillaceae</taxon>
        <taxon>Neobacillus</taxon>
    </lineage>
</organism>
<reference evidence="6" key="1">
    <citation type="submission" date="2015-05" db="EMBL/GenBank/DDBJ databases">
        <authorList>
            <person name="Urmite Genomes"/>
        </authorList>
    </citation>
    <scope>NUCLEOTIDE SEQUENCE [LARGE SCALE GENOMIC DNA]</scope>
    <source>
        <strain evidence="6">LF1</strain>
    </source>
</reference>
<dbReference type="InterPro" id="IPR011199">
    <property type="entry name" value="Bacillithiol_biosynth_BshC"/>
</dbReference>
<accession>A0A0U1NRB8</accession>
<feature type="domain" description="Bacillithiol biosynthesis BshC C-terminal coiled-coil" evidence="4">
    <location>
        <begin position="384"/>
        <end position="543"/>
    </location>
</feature>
<comment type="function">
    <text evidence="2">Involved in bacillithiol (BSH) biosynthesis. May catalyze the last step of the pathway, the addition of cysteine to glucosamine malate (GlcN-Mal) to generate BSH.</text>
</comment>
<dbReference type="Proteomes" id="UP000199087">
    <property type="component" value="Unassembled WGS sequence"/>
</dbReference>
<dbReference type="PROSITE" id="PS01337">
    <property type="entry name" value="ODC_AZ"/>
    <property type="match status" value="1"/>
</dbReference>
<evidence type="ECO:0000259" key="4">
    <source>
        <dbReference type="Pfam" id="PF24850"/>
    </source>
</evidence>
<protein>
    <recommendedName>
        <fullName evidence="2">Putative cysteine ligase BshC</fullName>
        <ecNumber evidence="2">6.-.-.-</ecNumber>
    </recommendedName>
</protein>
<dbReference type="EMBL" id="CVRB01000001">
    <property type="protein sequence ID" value="CRK80589.1"/>
    <property type="molecule type" value="Genomic_DNA"/>
</dbReference>
<evidence type="ECO:0000256" key="2">
    <source>
        <dbReference type="HAMAP-Rule" id="MF_01867"/>
    </source>
</evidence>
<feature type="domain" description="Bacillithiol biosynthesis BshC N-terminal Rossmann-like" evidence="3">
    <location>
        <begin position="1"/>
        <end position="382"/>
    </location>
</feature>
<proteinExistence type="inferred from homology"/>
<keyword evidence="6" id="KW-1185">Reference proteome</keyword>
<dbReference type="RefSeq" id="WP_090630295.1">
    <property type="nucleotide sequence ID" value="NZ_CVRB01000001.1"/>
</dbReference>
<comment type="similarity">
    <text evidence="2">Belongs to the BshC family.</text>
</comment>
<dbReference type="AlphaFoldDB" id="A0A0U1NRB8"/>
<dbReference type="GO" id="GO:0008073">
    <property type="term" value="F:ornithine decarboxylase inhibitor activity"/>
    <property type="evidence" value="ECO:0007669"/>
    <property type="project" value="InterPro"/>
</dbReference>
<dbReference type="Pfam" id="PF24850">
    <property type="entry name" value="CC_BshC"/>
    <property type="match status" value="1"/>
</dbReference>
<dbReference type="PIRSF" id="PIRSF012535">
    <property type="entry name" value="UCP012535"/>
    <property type="match status" value="1"/>
</dbReference>